<dbReference type="EMBL" id="JAGQHS010000070">
    <property type="protein sequence ID" value="MCA9756870.1"/>
    <property type="molecule type" value="Genomic_DNA"/>
</dbReference>
<reference evidence="2" key="2">
    <citation type="journal article" date="2021" name="Microbiome">
        <title>Successional dynamics and alternative stable states in a saline activated sludge microbial community over 9 years.</title>
        <authorList>
            <person name="Wang Y."/>
            <person name="Ye J."/>
            <person name="Ju F."/>
            <person name="Liu L."/>
            <person name="Boyd J.A."/>
            <person name="Deng Y."/>
            <person name="Parks D.H."/>
            <person name="Jiang X."/>
            <person name="Yin X."/>
            <person name="Woodcroft B.J."/>
            <person name="Tyson G.W."/>
            <person name="Hugenholtz P."/>
            <person name="Polz M.F."/>
            <person name="Zhang T."/>
        </authorList>
    </citation>
    <scope>NUCLEOTIDE SEQUENCE</scope>
    <source>
        <strain evidence="2">HKST-UBA02</strain>
    </source>
</reference>
<dbReference type="Proteomes" id="UP000739538">
    <property type="component" value="Unassembled WGS sequence"/>
</dbReference>
<feature type="compositionally biased region" description="Low complexity" evidence="1">
    <location>
        <begin position="50"/>
        <end position="71"/>
    </location>
</feature>
<comment type="caution">
    <text evidence="2">The sequence shown here is derived from an EMBL/GenBank/DDBJ whole genome shotgun (WGS) entry which is preliminary data.</text>
</comment>
<organism evidence="2 3">
    <name type="scientific">Eiseniibacteriota bacterium</name>
    <dbReference type="NCBI Taxonomy" id="2212470"/>
    <lineage>
        <taxon>Bacteria</taxon>
        <taxon>Candidatus Eiseniibacteriota</taxon>
    </lineage>
</organism>
<name>A0A956NG95_UNCEI</name>
<evidence type="ECO:0000256" key="1">
    <source>
        <dbReference type="SAM" id="MobiDB-lite"/>
    </source>
</evidence>
<protein>
    <submittedName>
        <fullName evidence="2">Uncharacterized protein</fullName>
    </submittedName>
</protein>
<evidence type="ECO:0000313" key="3">
    <source>
        <dbReference type="Proteomes" id="UP000739538"/>
    </source>
</evidence>
<proteinExistence type="predicted"/>
<sequence length="288" mass="30825">MLFHPGRIQLFPTCVDVIPRTARALRATLAVRVLPLALLLPLCTSPSLAEEPDITPEVGSSSGTSSSPVSEQPDTTRETGDEPSVVEPASPAPIQDQWKGTGLYAHFGGGAGLAFLSSDDITELFGDEFTIGLGFHLSWSVALGFRNLVQAEIRRGDSAHTLRNNNIVTNTSVEIPMDYDYTEYVAKLNLLGLSRGNIRKGETALFLLGGACEVEYLDEAKDGFKGSGSVIGMEFVRFAPNGVAAVSLGARRYGIEFDRITLFGQTVAFPANASNWVMHTAVTVGLGF</sequence>
<reference evidence="2" key="1">
    <citation type="submission" date="2020-04" db="EMBL/GenBank/DDBJ databases">
        <authorList>
            <person name="Zhang T."/>
        </authorList>
    </citation>
    <scope>NUCLEOTIDE SEQUENCE</scope>
    <source>
        <strain evidence="2">HKST-UBA02</strain>
    </source>
</reference>
<gene>
    <name evidence="2" type="ORF">KDA27_13785</name>
</gene>
<dbReference type="AlphaFoldDB" id="A0A956NG95"/>
<feature type="region of interest" description="Disordered" evidence="1">
    <location>
        <begin position="50"/>
        <end position="93"/>
    </location>
</feature>
<accession>A0A956NG95</accession>
<evidence type="ECO:0000313" key="2">
    <source>
        <dbReference type="EMBL" id="MCA9756870.1"/>
    </source>
</evidence>